<feature type="domain" description="Phospholipid/glycerol acyltransferase" evidence="11">
    <location>
        <begin position="82"/>
        <end position="199"/>
    </location>
</feature>
<comment type="pathway">
    <text evidence="1">Lipid metabolism.</text>
</comment>
<evidence type="ECO:0000256" key="4">
    <source>
        <dbReference type="ARBA" id="ARBA00023098"/>
    </source>
</evidence>
<proteinExistence type="inferred from homology"/>
<dbReference type="Gene3D" id="3.40.630.30">
    <property type="match status" value="1"/>
</dbReference>
<evidence type="ECO:0000256" key="2">
    <source>
        <dbReference type="ARBA" id="ARBA00022516"/>
    </source>
</evidence>
<dbReference type="AlphaFoldDB" id="A0A266Q9B8"/>
<dbReference type="InterPro" id="IPR002123">
    <property type="entry name" value="Plipid/glycerol_acylTrfase"/>
</dbReference>
<comment type="similarity">
    <text evidence="6">Belongs to the acetyltransferase family. OlsB subfamily.</text>
</comment>
<keyword evidence="2" id="KW-0444">Lipid biosynthesis</keyword>
<dbReference type="Pfam" id="PF13444">
    <property type="entry name" value="Acetyltransf_5"/>
    <property type="match status" value="1"/>
</dbReference>
<gene>
    <name evidence="12" type="ORF">CBP51_05245</name>
</gene>
<evidence type="ECO:0000259" key="11">
    <source>
        <dbReference type="SMART" id="SM00563"/>
    </source>
</evidence>
<evidence type="ECO:0000256" key="3">
    <source>
        <dbReference type="ARBA" id="ARBA00022679"/>
    </source>
</evidence>
<evidence type="ECO:0000313" key="12">
    <source>
        <dbReference type="EMBL" id="OZY86435.1"/>
    </source>
</evidence>
<dbReference type="RefSeq" id="WP_094984104.1">
    <property type="nucleotide sequence ID" value="NZ_NHNI01000001.1"/>
</dbReference>
<evidence type="ECO:0000256" key="5">
    <source>
        <dbReference type="ARBA" id="ARBA00023315"/>
    </source>
</evidence>
<comment type="caution">
    <text evidence="12">The sequence shown here is derived from an EMBL/GenBank/DDBJ whole genome shotgun (WGS) entry which is preliminary data.</text>
</comment>
<dbReference type="Proteomes" id="UP000216101">
    <property type="component" value="Unassembled WGS sequence"/>
</dbReference>
<dbReference type="STRING" id="1209072.GCA_000766945_03111"/>
<evidence type="ECO:0000256" key="10">
    <source>
        <dbReference type="ARBA" id="ARBA00047785"/>
    </source>
</evidence>
<dbReference type="GO" id="GO:0006629">
    <property type="term" value="P:lipid metabolic process"/>
    <property type="evidence" value="ECO:0007669"/>
    <property type="project" value="UniProtKB-KW"/>
</dbReference>
<keyword evidence="3 12" id="KW-0808">Transferase</keyword>
<keyword evidence="5" id="KW-0012">Acyltransferase</keyword>
<keyword evidence="4" id="KW-0443">Lipid metabolism</keyword>
<comment type="catalytic activity">
    <reaction evidence="10">
        <text>a (3R)-hydroxyacyl-[ACP] + L-ornithine = a lyso-ornithine lipid + holo-[ACP] + H(+)</text>
        <dbReference type="Rhea" id="RHEA:20633"/>
        <dbReference type="Rhea" id="RHEA-COMP:9685"/>
        <dbReference type="Rhea" id="RHEA-COMP:9945"/>
        <dbReference type="ChEBI" id="CHEBI:15378"/>
        <dbReference type="ChEBI" id="CHEBI:46911"/>
        <dbReference type="ChEBI" id="CHEBI:64479"/>
        <dbReference type="ChEBI" id="CHEBI:78827"/>
        <dbReference type="ChEBI" id="CHEBI:138482"/>
        <dbReference type="EC" id="2.3.2.30"/>
    </reaction>
    <physiologicalReaction direction="left-to-right" evidence="10">
        <dbReference type="Rhea" id="RHEA:20634"/>
    </physiologicalReaction>
</comment>
<reference evidence="13" key="1">
    <citation type="submission" date="2017-05" db="EMBL/GenBank/DDBJ databases">
        <authorList>
            <person name="Barney B.M."/>
        </authorList>
    </citation>
    <scope>NUCLEOTIDE SEQUENCE [LARGE SCALE GENOMIC DNA]</scope>
    <source>
        <strain evidence="13">PSBB022</strain>
    </source>
</reference>
<evidence type="ECO:0000256" key="9">
    <source>
        <dbReference type="ARBA" id="ARBA00045724"/>
    </source>
</evidence>
<evidence type="ECO:0000313" key="13">
    <source>
        <dbReference type="Proteomes" id="UP000216101"/>
    </source>
</evidence>
<dbReference type="GO" id="GO:0043810">
    <property type="term" value="F:ornithine-acyl [acyl carrier protein] N-acyltransferase activity"/>
    <property type="evidence" value="ECO:0007669"/>
    <property type="project" value="UniProtKB-EC"/>
</dbReference>
<evidence type="ECO:0000256" key="7">
    <source>
        <dbReference type="ARBA" id="ARBA00039058"/>
    </source>
</evidence>
<organism evidence="12 13">
    <name type="scientific">Cellvibrio mixtus</name>
    <dbReference type="NCBI Taxonomy" id="39650"/>
    <lineage>
        <taxon>Bacteria</taxon>
        <taxon>Pseudomonadati</taxon>
        <taxon>Pseudomonadota</taxon>
        <taxon>Gammaproteobacteria</taxon>
        <taxon>Cellvibrionales</taxon>
        <taxon>Cellvibrionaceae</taxon>
        <taxon>Cellvibrio</taxon>
    </lineage>
</organism>
<name>A0A266Q9B8_9GAMM</name>
<keyword evidence="13" id="KW-1185">Reference proteome</keyword>
<dbReference type="InterPro" id="IPR052351">
    <property type="entry name" value="Ornithine_N-alpha-AT"/>
</dbReference>
<dbReference type="PANTHER" id="PTHR37323:SF1">
    <property type="entry name" value="L-ORNITHINE N(ALPHA)-ACYLTRANSFERASE"/>
    <property type="match status" value="1"/>
</dbReference>
<dbReference type="InterPro" id="IPR045746">
    <property type="entry name" value="ACT14924-like_Acyltransf_dom"/>
</dbReference>
<dbReference type="PANTHER" id="PTHR37323">
    <property type="entry name" value="GCN5-RELATED N-ACETYLTRANSFERASE"/>
    <property type="match status" value="1"/>
</dbReference>
<dbReference type="Pfam" id="PF19576">
    <property type="entry name" value="Acyltransf_2"/>
    <property type="match status" value="1"/>
</dbReference>
<dbReference type="InterPro" id="IPR016181">
    <property type="entry name" value="Acyl_CoA_acyltransferase"/>
</dbReference>
<sequence length="592" mass="67255">MLNIEQSITNKFPGFTQQAPIVRNSTLSILRKLTHEREINAFLREHQGNRGIDFIDRIFDYFNFSYSVSQRERNNIPAQGRVVIIANHPIGSLDGLALVRLISEVRKDVKIIANDMLMTFEPLHDLLLPLDNMTRASYKQSYKNILQALNDDQAVIIFPAGEVSRASPKGIRDGKWQAGFLHFARKTQAPILPIFVSAKNSLLFYSASMIFKPLATALLAHEMFNKQSAEIKFRIGEVIPYPSLESDHLADKALIKRLKKHVYKIGKGKATKTNQPTPFITEKTIAHPEDRAALKKEFNNAQLIGSTRDNHKIFLCDYKQHPVVLREVGRLREQTFRLVGEGTGSRRDLDKYDHYYRHLVLWDEDKLCIAGAYRLGEAHKLLQKKGADALYTNELFDFHPALTPYLAQGLELGRSFVHPDYWGKASLDYLWQGLGAYLNHTPEVRYVFGPVSMSAHYPPALRDLLVFYYERYYQKYAGDSSETLAEGKHPHHIEEDALIHLQQRFANLNAEQGFAVLQDAFSQADRKIPVLFKQYAALYEEGGYHLLAFSVDSEFGNCVDGLFMGDLHSMKAAKRARYLGADSSTTGEKSAG</sequence>
<dbReference type="EC" id="2.3.2.30" evidence="7"/>
<dbReference type="SMART" id="SM00563">
    <property type="entry name" value="PlsC"/>
    <property type="match status" value="1"/>
</dbReference>
<dbReference type="EMBL" id="NHNI01000001">
    <property type="protein sequence ID" value="OZY86435.1"/>
    <property type="molecule type" value="Genomic_DNA"/>
</dbReference>
<protein>
    <recommendedName>
        <fullName evidence="8">L-ornithine N(alpha)-acyltransferase</fullName>
        <ecNumber evidence="7">2.3.2.30</ecNumber>
    </recommendedName>
</protein>
<evidence type="ECO:0000256" key="6">
    <source>
        <dbReference type="ARBA" id="ARBA00038095"/>
    </source>
</evidence>
<dbReference type="SUPFAM" id="SSF55729">
    <property type="entry name" value="Acyl-CoA N-acyltransferases (Nat)"/>
    <property type="match status" value="1"/>
</dbReference>
<evidence type="ECO:0000256" key="1">
    <source>
        <dbReference type="ARBA" id="ARBA00005189"/>
    </source>
</evidence>
<accession>A0A266Q9B8</accession>
<evidence type="ECO:0000256" key="8">
    <source>
        <dbReference type="ARBA" id="ARBA00039866"/>
    </source>
</evidence>
<comment type="function">
    <text evidence="9">Catalyzes the first step in the biosynthesis of ornithine lipids, which are phosphorus-free membrane lipids. Catalyzes the 3-hydroxyacyl-acyl carrier protein-dependent acylation of ornithine to form lyso-ornithine lipid (LOL).</text>
</comment>
<dbReference type="SUPFAM" id="SSF69593">
    <property type="entry name" value="Glycerol-3-phosphate (1)-acyltransferase"/>
    <property type="match status" value="1"/>
</dbReference>